<dbReference type="EMBL" id="DVJJ01000148">
    <property type="protein sequence ID" value="HIS65630.1"/>
    <property type="molecule type" value="Genomic_DNA"/>
</dbReference>
<dbReference type="AlphaFoldDB" id="A0A9D1FAY7"/>
<evidence type="ECO:0000313" key="2">
    <source>
        <dbReference type="Proteomes" id="UP000886741"/>
    </source>
</evidence>
<sequence length="59" mass="6064">MTDVIIIAILAAVLIAAARYVYRAKKNHAPCIGCSACHGHAKKPGADSGCCCGCGHSHQ</sequence>
<reference evidence="1" key="1">
    <citation type="submission" date="2020-10" db="EMBL/GenBank/DDBJ databases">
        <authorList>
            <person name="Gilroy R."/>
        </authorList>
    </citation>
    <scope>NUCLEOTIDE SEQUENCE</scope>
    <source>
        <strain evidence="1">ChiBcec16-1751</strain>
    </source>
</reference>
<comment type="caution">
    <text evidence="1">The sequence shown here is derived from an EMBL/GenBank/DDBJ whole genome shotgun (WGS) entry which is preliminary data.</text>
</comment>
<reference evidence="1" key="2">
    <citation type="journal article" date="2021" name="PeerJ">
        <title>Extensive microbial diversity within the chicken gut microbiome revealed by metagenomics and culture.</title>
        <authorList>
            <person name="Gilroy R."/>
            <person name="Ravi A."/>
            <person name="Getino M."/>
            <person name="Pursley I."/>
            <person name="Horton D.L."/>
            <person name="Alikhan N.F."/>
            <person name="Baker D."/>
            <person name="Gharbi K."/>
            <person name="Hall N."/>
            <person name="Watson M."/>
            <person name="Adriaenssens E.M."/>
            <person name="Foster-Nyarko E."/>
            <person name="Jarju S."/>
            <person name="Secka A."/>
            <person name="Antonio M."/>
            <person name="Oren A."/>
            <person name="Chaudhuri R.R."/>
            <person name="La Ragione R."/>
            <person name="Hildebrand F."/>
            <person name="Pallen M.J."/>
        </authorList>
    </citation>
    <scope>NUCLEOTIDE SEQUENCE</scope>
    <source>
        <strain evidence="1">ChiBcec16-1751</strain>
    </source>
</reference>
<dbReference type="Proteomes" id="UP000886741">
    <property type="component" value="Unassembled WGS sequence"/>
</dbReference>
<gene>
    <name evidence="1" type="ORF">IAA83_09755</name>
</gene>
<accession>A0A9D1FAY7</accession>
<evidence type="ECO:0000313" key="1">
    <source>
        <dbReference type="EMBL" id="HIS65630.1"/>
    </source>
</evidence>
<organism evidence="1 2">
    <name type="scientific">Candidatus Avoscillospira avistercoris</name>
    <dbReference type="NCBI Taxonomy" id="2840707"/>
    <lineage>
        <taxon>Bacteria</taxon>
        <taxon>Bacillati</taxon>
        <taxon>Bacillota</taxon>
        <taxon>Clostridia</taxon>
        <taxon>Eubacteriales</taxon>
        <taxon>Oscillospiraceae</taxon>
        <taxon>Oscillospiraceae incertae sedis</taxon>
        <taxon>Candidatus Avoscillospira</taxon>
    </lineage>
</organism>
<name>A0A9D1FAY7_9FIRM</name>
<protein>
    <submittedName>
        <fullName evidence="1">FeoB-associated Cys-rich membrane protein</fullName>
    </submittedName>
</protein>
<proteinExistence type="predicted"/>
<dbReference type="Pfam" id="PF12669">
    <property type="entry name" value="FeoB_associated"/>
    <property type="match status" value="1"/>
</dbReference>